<evidence type="ECO:0000313" key="3">
    <source>
        <dbReference type="Proteomes" id="UP000315711"/>
    </source>
</evidence>
<evidence type="ECO:0000259" key="1">
    <source>
        <dbReference type="SMART" id="SM00382"/>
    </source>
</evidence>
<sequence>MALFYENKVNDRKAIYDAAEKWKNECLLDNKSLIWDEESIWTNANLDRFRAIFVENPDESGDSFDSKFKKQLENESDSVYKLAIEIMFIYYMFPYKGSISFKTKMDKLDMIASWKGIELDHSLEVFNGLKTGLGATGTFYNTSKYFEISFLFLVVENLKGYPLEKRKTIINDYKLLKRVADDIRQKVGKRVQMLHIFLHLLLPDYFERIASWGHKRKIVKAYSEYVTESSVKDTDEKLLMIRDKLQRDYPDEQIDFYETPEIAKVWREEDESAGRKLTDLEPEPTYEGYIIPRVKFEDVKLLQVDLVFENIELLFNQVITAIQNGKHIILTGPPGTGKSKLASKICELYGVDSMMVTAASNWSTYETIGGYRPDKDGNLYFNDGIFLSCVKNKKTNQSENKWLIIDEINRANIDKAFGSLFSVLTGDEVTLPFESKSGESIIVKPQGEANKIEPNDYTYVIPNDWRIIATMNTVDKASLYEMSYAFMRRFAFIPVGLPKDITNDLVQQYLNVWNMETYPSVETLTSIWKLINNYRKIGPAIVADIAKHTQFNDDFTSAIILYVLPQFEGLPVYRINEFITQLEEQTDIIFNEGFLHDFVYDFFDAGGLE</sequence>
<protein>
    <submittedName>
        <fullName evidence="2">Dynein-related subfamily AAA family protein</fullName>
    </submittedName>
</protein>
<dbReference type="RefSeq" id="WP_144449370.1">
    <property type="nucleotide sequence ID" value="NZ_VLKZ01000002.1"/>
</dbReference>
<dbReference type="EMBL" id="VLKZ01000002">
    <property type="protein sequence ID" value="TWI59300.1"/>
    <property type="molecule type" value="Genomic_DNA"/>
</dbReference>
<dbReference type="AlphaFoldDB" id="A0A562QSY3"/>
<dbReference type="GO" id="GO:0005524">
    <property type="term" value="F:ATP binding"/>
    <property type="evidence" value="ECO:0007669"/>
    <property type="project" value="InterPro"/>
</dbReference>
<dbReference type="SMART" id="SM00382">
    <property type="entry name" value="AAA"/>
    <property type="match status" value="1"/>
</dbReference>
<dbReference type="InterPro" id="IPR052934">
    <property type="entry name" value="Methyl-DNA_Rec/Restrict_Enz"/>
</dbReference>
<proteinExistence type="predicted"/>
<dbReference type="Gene3D" id="3.40.50.300">
    <property type="entry name" value="P-loop containing nucleotide triphosphate hydrolases"/>
    <property type="match status" value="1"/>
</dbReference>
<dbReference type="PANTHER" id="PTHR37291:SF1">
    <property type="entry name" value="TYPE IV METHYL-DIRECTED RESTRICTION ENZYME ECOKMCRB SUBUNIT"/>
    <property type="match status" value="1"/>
</dbReference>
<feature type="domain" description="AAA+ ATPase" evidence="1">
    <location>
        <begin position="324"/>
        <end position="496"/>
    </location>
</feature>
<dbReference type="InterPro" id="IPR027417">
    <property type="entry name" value="P-loop_NTPase"/>
</dbReference>
<reference evidence="2 3" key="1">
    <citation type="journal article" date="2015" name="Stand. Genomic Sci.">
        <title>Genomic Encyclopedia of Bacterial and Archaeal Type Strains, Phase III: the genomes of soil and plant-associated and newly described type strains.</title>
        <authorList>
            <person name="Whitman W.B."/>
            <person name="Woyke T."/>
            <person name="Klenk H.P."/>
            <person name="Zhou Y."/>
            <person name="Lilburn T.G."/>
            <person name="Beck B.J."/>
            <person name="De Vos P."/>
            <person name="Vandamme P."/>
            <person name="Eisen J.A."/>
            <person name="Garrity G."/>
            <person name="Hugenholtz P."/>
            <person name="Kyrpides N.C."/>
        </authorList>
    </citation>
    <scope>NUCLEOTIDE SEQUENCE [LARGE SCALE GENOMIC DNA]</scope>
    <source>
        <strain evidence="2 3">CGMCC 1.10116</strain>
    </source>
</reference>
<dbReference type="InterPro" id="IPR011704">
    <property type="entry name" value="ATPase_dyneun-rel_AAA"/>
</dbReference>
<dbReference type="PANTHER" id="PTHR37291">
    <property type="entry name" value="5-METHYLCYTOSINE-SPECIFIC RESTRICTION ENZYME B"/>
    <property type="match status" value="1"/>
</dbReference>
<organism evidence="2 3">
    <name type="scientific">Halalkalibacter nanhaiisediminis</name>
    <dbReference type="NCBI Taxonomy" id="688079"/>
    <lineage>
        <taxon>Bacteria</taxon>
        <taxon>Bacillati</taxon>
        <taxon>Bacillota</taxon>
        <taxon>Bacilli</taxon>
        <taxon>Bacillales</taxon>
        <taxon>Bacillaceae</taxon>
        <taxon>Halalkalibacter</taxon>
    </lineage>
</organism>
<dbReference type="OrthoDB" id="9781481at2"/>
<dbReference type="SUPFAM" id="SSF52540">
    <property type="entry name" value="P-loop containing nucleoside triphosphate hydrolases"/>
    <property type="match status" value="1"/>
</dbReference>
<dbReference type="GO" id="GO:0016887">
    <property type="term" value="F:ATP hydrolysis activity"/>
    <property type="evidence" value="ECO:0007669"/>
    <property type="project" value="InterPro"/>
</dbReference>
<accession>A0A562QSY3</accession>
<gene>
    <name evidence="2" type="ORF">IQ10_01016</name>
</gene>
<name>A0A562QSY3_9BACI</name>
<evidence type="ECO:0000313" key="2">
    <source>
        <dbReference type="EMBL" id="TWI59300.1"/>
    </source>
</evidence>
<comment type="caution">
    <text evidence="2">The sequence shown here is derived from an EMBL/GenBank/DDBJ whole genome shotgun (WGS) entry which is preliminary data.</text>
</comment>
<dbReference type="Pfam" id="PF07728">
    <property type="entry name" value="AAA_5"/>
    <property type="match status" value="1"/>
</dbReference>
<keyword evidence="3" id="KW-1185">Reference proteome</keyword>
<dbReference type="InterPro" id="IPR003593">
    <property type="entry name" value="AAA+_ATPase"/>
</dbReference>
<dbReference type="Proteomes" id="UP000315711">
    <property type="component" value="Unassembled WGS sequence"/>
</dbReference>